<name>A0A645H6Q9_9ZZZZ</name>
<dbReference type="AlphaFoldDB" id="A0A645H6Q9"/>
<proteinExistence type="predicted"/>
<gene>
    <name evidence="1" type="ORF">SDC9_181524</name>
</gene>
<organism evidence="1">
    <name type="scientific">bioreactor metagenome</name>
    <dbReference type="NCBI Taxonomy" id="1076179"/>
    <lineage>
        <taxon>unclassified sequences</taxon>
        <taxon>metagenomes</taxon>
        <taxon>ecological metagenomes</taxon>
    </lineage>
</organism>
<dbReference type="EMBL" id="VSSQ01086863">
    <property type="protein sequence ID" value="MPN34032.1"/>
    <property type="molecule type" value="Genomic_DNA"/>
</dbReference>
<comment type="caution">
    <text evidence="1">The sequence shown here is derived from an EMBL/GenBank/DDBJ whole genome shotgun (WGS) entry which is preliminary data.</text>
</comment>
<reference evidence="1" key="1">
    <citation type="submission" date="2019-08" db="EMBL/GenBank/DDBJ databases">
        <authorList>
            <person name="Kucharzyk K."/>
            <person name="Murdoch R.W."/>
            <person name="Higgins S."/>
            <person name="Loffler F."/>
        </authorList>
    </citation>
    <scope>NUCLEOTIDE SEQUENCE</scope>
</reference>
<sequence length="37" mass="4057">MPQGDAGKGNADILSDFIDAEAWYSGQRSVFHVNFGR</sequence>
<evidence type="ECO:0000313" key="1">
    <source>
        <dbReference type="EMBL" id="MPN34032.1"/>
    </source>
</evidence>
<protein>
    <submittedName>
        <fullName evidence="1">Uncharacterized protein</fullName>
    </submittedName>
</protein>
<accession>A0A645H6Q9</accession>